<reference evidence="4 5" key="1">
    <citation type="submission" date="2017-06" db="EMBL/GenBank/DDBJ databases">
        <title>Isolation and characterization of a thermophilic and butanogenic Thermoanaerobacterium thermosaccharolyticum M5 capable of efficient degradation of hemicellulose.</title>
        <authorList>
            <person name="Xin F."/>
            <person name="Jiang Y."/>
        </authorList>
    </citation>
    <scope>NUCLEOTIDE SEQUENCE [LARGE SCALE GENOMIC DNA]</scope>
    <source>
        <strain evidence="4 5">M5</strain>
    </source>
</reference>
<dbReference type="InterPro" id="IPR013785">
    <property type="entry name" value="Aldolase_TIM"/>
</dbReference>
<dbReference type="PIRSF" id="PIRSF001359">
    <property type="entry name" value="F_bP_aldolase_II"/>
    <property type="match status" value="1"/>
</dbReference>
<dbReference type="Pfam" id="PF01116">
    <property type="entry name" value="F_bP_aldolase"/>
    <property type="match status" value="1"/>
</dbReference>
<dbReference type="GO" id="GO:0005975">
    <property type="term" value="P:carbohydrate metabolic process"/>
    <property type="evidence" value="ECO:0007669"/>
    <property type="project" value="InterPro"/>
</dbReference>
<feature type="binding site" evidence="2">
    <location>
        <position position="180"/>
    </location>
    <ligand>
        <name>dihydroxyacetone phosphate</name>
        <dbReference type="ChEBI" id="CHEBI:57642"/>
    </ligand>
</feature>
<gene>
    <name evidence="4" type="ORF">CE561_11950</name>
</gene>
<dbReference type="NCBIfam" id="TIGR00167">
    <property type="entry name" value="cbbA"/>
    <property type="match status" value="1"/>
</dbReference>
<dbReference type="PANTHER" id="PTHR30304:SF0">
    <property type="entry name" value="D-TAGATOSE-1,6-BISPHOSPHATE ALDOLASE SUBUNIT GATY-RELATED"/>
    <property type="match status" value="1"/>
</dbReference>
<dbReference type="InterPro" id="IPR000771">
    <property type="entry name" value="FBA_II"/>
</dbReference>
<evidence type="ECO:0000256" key="2">
    <source>
        <dbReference type="PIRSR" id="PIRSR001359-2"/>
    </source>
</evidence>
<comment type="caution">
    <text evidence="4">The sequence shown here is derived from an EMBL/GenBank/DDBJ whole genome shotgun (WGS) entry which is preliminary data.</text>
</comment>
<evidence type="ECO:0000313" key="4">
    <source>
        <dbReference type="EMBL" id="OXT05976.1"/>
    </source>
</evidence>
<evidence type="ECO:0000256" key="3">
    <source>
        <dbReference type="PIRSR" id="PIRSR001359-3"/>
    </source>
</evidence>
<dbReference type="GO" id="GO:0008270">
    <property type="term" value="F:zinc ion binding"/>
    <property type="evidence" value="ECO:0007669"/>
    <property type="project" value="InterPro"/>
</dbReference>
<dbReference type="PANTHER" id="PTHR30304">
    <property type="entry name" value="D-TAGATOSE-1,6-BISPHOSPHATE ALDOLASE"/>
    <property type="match status" value="1"/>
</dbReference>
<sequence length="283" mass="31814">MLVSSTELFKVARENNFAIPAPNFVDQNSIKAYIEVAEKLNLPIILAYAEAHEDFLSFDEALYLGKYYGEKAKIPAVLHFDHGTKKELIIRAIDEGFNSVMIDASMDSFEDNVKKTREIVKYAHLRGVVVEAEIGHVGNSENYRNNDNSASVYTTVEEAKKFVELTNVDSLAVSIGTAHGHYKGKPAIDFNRLKEIRNAVNVPLVLHGGSSSGDDNLKRCATEGISKINIYTDLVTAAFNKVKNTKCNDYYELLNAQKEGMKECLEHYYDVFETKKFRQIITI</sequence>
<dbReference type="SUPFAM" id="SSF51569">
    <property type="entry name" value="Aldolase"/>
    <property type="match status" value="1"/>
</dbReference>
<organism evidence="4 5">
    <name type="scientific">Thermoanaerobacterium thermosaccharolyticum</name>
    <name type="common">Clostridium thermosaccharolyticum</name>
    <dbReference type="NCBI Taxonomy" id="1517"/>
    <lineage>
        <taxon>Bacteria</taxon>
        <taxon>Bacillati</taxon>
        <taxon>Bacillota</taxon>
        <taxon>Clostridia</taxon>
        <taxon>Thermoanaerobacterales</taxon>
        <taxon>Thermoanaerobacteraceae</taxon>
        <taxon>Thermoanaerobacterium</taxon>
    </lineage>
</organism>
<name>A0A231VE79_THETR</name>
<evidence type="ECO:0000313" key="5">
    <source>
        <dbReference type="Proteomes" id="UP000215301"/>
    </source>
</evidence>
<feature type="binding site" evidence="2">
    <location>
        <begin position="208"/>
        <end position="210"/>
    </location>
    <ligand>
        <name>dihydroxyacetone phosphate</name>
        <dbReference type="ChEBI" id="CHEBI:57642"/>
    </ligand>
</feature>
<keyword evidence="3" id="KW-0862">Zinc</keyword>
<dbReference type="EMBL" id="NKHD01000043">
    <property type="protein sequence ID" value="OXT05976.1"/>
    <property type="molecule type" value="Genomic_DNA"/>
</dbReference>
<dbReference type="InterPro" id="IPR050246">
    <property type="entry name" value="Class_II_FBP_aldolase"/>
</dbReference>
<feature type="active site" description="Proton donor" evidence="1">
    <location>
        <position position="81"/>
    </location>
</feature>
<feature type="binding site" evidence="3">
    <location>
        <position position="103"/>
    </location>
    <ligand>
        <name>Zn(2+)</name>
        <dbReference type="ChEBI" id="CHEBI:29105"/>
        <label>2</label>
    </ligand>
</feature>
<feature type="binding site" evidence="3">
    <location>
        <position position="82"/>
    </location>
    <ligand>
        <name>Zn(2+)</name>
        <dbReference type="ChEBI" id="CHEBI:29105"/>
        <label>1</label>
        <note>catalytic</note>
    </ligand>
</feature>
<feature type="binding site" evidence="3">
    <location>
        <position position="179"/>
    </location>
    <ligand>
        <name>Zn(2+)</name>
        <dbReference type="ChEBI" id="CHEBI:29105"/>
        <label>1</label>
        <note>catalytic</note>
    </ligand>
</feature>
<evidence type="ECO:0000256" key="1">
    <source>
        <dbReference type="PIRSR" id="PIRSR001359-1"/>
    </source>
</evidence>
<dbReference type="Proteomes" id="UP000215301">
    <property type="component" value="Unassembled WGS sequence"/>
</dbReference>
<feature type="binding site" evidence="2">
    <location>
        <begin position="229"/>
        <end position="232"/>
    </location>
    <ligand>
        <name>dihydroxyacetone phosphate</name>
        <dbReference type="ChEBI" id="CHEBI:57642"/>
    </ligand>
</feature>
<proteinExistence type="predicted"/>
<dbReference type="AlphaFoldDB" id="A0A231VE79"/>
<protein>
    <submittedName>
        <fullName evidence="4">Fructose-bisphosphate aldolase</fullName>
    </submittedName>
</protein>
<dbReference type="GO" id="GO:0016832">
    <property type="term" value="F:aldehyde-lyase activity"/>
    <property type="evidence" value="ECO:0007669"/>
    <property type="project" value="InterPro"/>
</dbReference>
<keyword evidence="3" id="KW-0479">Metal-binding</keyword>
<comment type="cofactor">
    <cofactor evidence="3">
        <name>Zn(2+)</name>
        <dbReference type="ChEBI" id="CHEBI:29105"/>
    </cofactor>
    <text evidence="3">Binds 2 Zn(2+) ions per subunit. One is catalytic and the other provides a structural contribution.</text>
</comment>
<accession>A0A231VE79</accession>
<feature type="binding site" evidence="3">
    <location>
        <position position="133"/>
    </location>
    <ligand>
        <name>Zn(2+)</name>
        <dbReference type="ChEBI" id="CHEBI:29105"/>
        <label>2</label>
    </ligand>
</feature>
<dbReference type="RefSeq" id="WP_094046400.1">
    <property type="nucleotide sequence ID" value="NZ_JAQQLU010000001.1"/>
</dbReference>
<feature type="binding site" evidence="3">
    <location>
        <position position="207"/>
    </location>
    <ligand>
        <name>Zn(2+)</name>
        <dbReference type="ChEBI" id="CHEBI:29105"/>
        <label>1</label>
        <note>catalytic</note>
    </ligand>
</feature>
<dbReference type="Gene3D" id="3.20.20.70">
    <property type="entry name" value="Aldolase class I"/>
    <property type="match status" value="1"/>
</dbReference>
<dbReference type="CDD" id="cd00947">
    <property type="entry name" value="TBP_aldolase_IIB"/>
    <property type="match status" value="1"/>
</dbReference>